<keyword evidence="6" id="KW-0812">Transmembrane</keyword>
<dbReference type="EMBL" id="FR799586">
    <property type="protein sequence ID" value="CBZ30471.1"/>
    <property type="molecule type" value="Genomic_DNA"/>
</dbReference>
<feature type="transmembrane region" description="Helical" evidence="6">
    <location>
        <begin position="70"/>
        <end position="90"/>
    </location>
</feature>
<evidence type="ECO:0000256" key="2">
    <source>
        <dbReference type="ARBA" id="ARBA00022801"/>
    </source>
</evidence>
<dbReference type="PANTHER" id="PTHR14226">
    <property type="entry name" value="NEUROPATHY TARGET ESTERASE/SWISS CHEESE D.MELANOGASTER"/>
    <property type="match status" value="1"/>
</dbReference>
<dbReference type="InterPro" id="IPR021771">
    <property type="entry name" value="Triacylglycerol_lipase_N"/>
</dbReference>
<proteinExistence type="inferred from homology"/>
<dbReference type="GeneID" id="13452526"/>
<evidence type="ECO:0000313" key="8">
    <source>
        <dbReference type="EMBL" id="CBZ30471.1"/>
    </source>
</evidence>
<keyword evidence="9" id="KW-1185">Reference proteome</keyword>
<dbReference type="RefSeq" id="XP_003878918.1">
    <property type="nucleotide sequence ID" value="XM_003878869.1"/>
</dbReference>
<sequence>MVGVQGVCEVTAPPHSPHTELTSCESVKGGIASFRVLPFGKARWRGEGALDSALHAFRMHGAAFYHWTSYVVYVIYSCLFFACEVIAGVLEIPTDAPQYDALTHQANCATTYEEWLPIASTLDDMDGFQKWRTDEASTYFSFEGVMRTIEELLELRSVGSAEALLDNLQKHVHRSLYGISHRRLYLYRTGTKTVIHSYNSLICVLLGRIGEAARADRRMAVRTREVLSEMYRVYGSTALLLQGGVLASSAHFGVAKALYEAGLLPLVVYGSGSGALVATLVCCSTDLASLFHSSSGSNSIVEANVLFGTSTADSRWKRLHRLLHTGEVCDSVALADFLQRSIGDVTFAEAYARTGRVLNIPFVSVSPVMPRRNAGVDVQLLNYLTSPHVLVRSAVLCAICPVFTGHPASSFSYGSPGGAAPPARTLLARTRLTSTIIAYEPPVVHQSYACSWGDHVGYGVLDPLQRMRGLFCIRFCVVSDASVRGYLWQLLHQSAYGDGLRHRTRMWDWARYTFALCLLGLAHVFLRLLAWMGYDAIAAPSPTSMKTFFEDDVGENMRMHPISSVWSYLRLCYNPTRANMQVLVLEGERQVWPRLEQLRMSISVEQVLAVMLKRLSTYR</sequence>
<keyword evidence="2" id="KW-0378">Hydrolase</keyword>
<dbReference type="Proteomes" id="UP000007259">
    <property type="component" value="Chromosome 33"/>
</dbReference>
<keyword evidence="4" id="KW-0443">Lipid metabolism</keyword>
<dbReference type="Pfam" id="PF01734">
    <property type="entry name" value="Patatin"/>
    <property type="match status" value="1"/>
</dbReference>
<dbReference type="VEuPathDB" id="TriTrypDB:LmxM.33.3620"/>
<organism evidence="8 9">
    <name type="scientific">Leishmania mexicana (strain MHOM/GT/2001/U1103)</name>
    <dbReference type="NCBI Taxonomy" id="929439"/>
    <lineage>
        <taxon>Eukaryota</taxon>
        <taxon>Discoba</taxon>
        <taxon>Euglenozoa</taxon>
        <taxon>Kinetoplastea</taxon>
        <taxon>Metakinetoplastina</taxon>
        <taxon>Trypanosomatida</taxon>
        <taxon>Trypanosomatidae</taxon>
        <taxon>Leishmaniinae</taxon>
        <taxon>Leishmania</taxon>
    </lineage>
</organism>
<gene>
    <name evidence="8" type="ORF">LMXM_33_3620</name>
</gene>
<dbReference type="PhylomeDB" id="E9B5F1"/>
<protein>
    <recommendedName>
        <fullName evidence="7">PNPLA domain-containing protein</fullName>
    </recommendedName>
</protein>
<dbReference type="InterPro" id="IPR050301">
    <property type="entry name" value="NTE"/>
</dbReference>
<dbReference type="PROSITE" id="PS51635">
    <property type="entry name" value="PNPLA"/>
    <property type="match status" value="1"/>
</dbReference>
<evidence type="ECO:0000259" key="7">
    <source>
        <dbReference type="PROSITE" id="PS51635"/>
    </source>
</evidence>
<dbReference type="InterPro" id="IPR016035">
    <property type="entry name" value="Acyl_Trfase/lysoPLipase"/>
</dbReference>
<dbReference type="Gene3D" id="3.40.1090.10">
    <property type="entry name" value="Cytosolic phospholipase A2 catalytic domain"/>
    <property type="match status" value="1"/>
</dbReference>
<evidence type="ECO:0000256" key="1">
    <source>
        <dbReference type="ARBA" id="ARBA00006104"/>
    </source>
</evidence>
<evidence type="ECO:0000256" key="4">
    <source>
        <dbReference type="ARBA" id="ARBA00023098"/>
    </source>
</evidence>
<dbReference type="GO" id="GO:0016042">
    <property type="term" value="P:lipid catabolic process"/>
    <property type="evidence" value="ECO:0007669"/>
    <property type="project" value="UniProtKB-KW"/>
</dbReference>
<dbReference type="OMA" id="CSWFTRG"/>
<accession>E9B5F1</accession>
<dbReference type="OrthoDB" id="10049244at2759"/>
<dbReference type="KEGG" id="lmi:LMXM_33_3620"/>
<evidence type="ECO:0000313" key="9">
    <source>
        <dbReference type="Proteomes" id="UP000007259"/>
    </source>
</evidence>
<keyword evidence="3" id="KW-0442">Lipid degradation</keyword>
<evidence type="ECO:0000256" key="5">
    <source>
        <dbReference type="PROSITE-ProRule" id="PRU01161"/>
    </source>
</evidence>
<name>E9B5F1_LEIMU</name>
<dbReference type="GO" id="GO:0004806">
    <property type="term" value="F:triacylglycerol lipase activity"/>
    <property type="evidence" value="ECO:0007669"/>
    <property type="project" value="InterPro"/>
</dbReference>
<keyword evidence="6" id="KW-0472">Membrane</keyword>
<dbReference type="PANTHER" id="PTHR14226:SF66">
    <property type="entry name" value="TRIACYLGLYCEROL LIPASE PTL2"/>
    <property type="match status" value="1"/>
</dbReference>
<dbReference type="SUPFAM" id="SSF52151">
    <property type="entry name" value="FabD/lysophospholipase-like"/>
    <property type="match status" value="1"/>
</dbReference>
<dbReference type="InterPro" id="IPR002641">
    <property type="entry name" value="PNPLA_dom"/>
</dbReference>
<feature type="domain" description="PNPLA" evidence="7">
    <location>
        <begin position="239"/>
        <end position="429"/>
    </location>
</feature>
<reference evidence="8 9" key="1">
    <citation type="journal article" date="2011" name="Genome Res.">
        <title>Chromosome and gene copy number variation allow major structural change between species and strains of Leishmania.</title>
        <authorList>
            <person name="Rogers M.B."/>
            <person name="Hilley J.D."/>
            <person name="Dickens N.J."/>
            <person name="Wilkes J."/>
            <person name="Bates P.A."/>
            <person name="Depledge D.P."/>
            <person name="Harris D."/>
            <person name="Her Y."/>
            <person name="Herzyk P."/>
            <person name="Imamura H."/>
            <person name="Otto T.D."/>
            <person name="Sanders M."/>
            <person name="Seeger K."/>
            <person name="Dujardin J.C."/>
            <person name="Berriman M."/>
            <person name="Smith D.F."/>
            <person name="Hertz-Fowler C."/>
            <person name="Mottram J.C."/>
        </authorList>
    </citation>
    <scope>NUCLEOTIDE SEQUENCE [LARGE SCALE GENOMIC DNA]</scope>
    <source>
        <strain evidence="8 9">MHOM/GT/2001/U1103</strain>
    </source>
</reference>
<comment type="similarity">
    <text evidence="1">Belongs to the PLPL family.</text>
</comment>
<evidence type="ECO:0000256" key="3">
    <source>
        <dbReference type="ARBA" id="ARBA00022963"/>
    </source>
</evidence>
<evidence type="ECO:0000256" key="6">
    <source>
        <dbReference type="SAM" id="Phobius"/>
    </source>
</evidence>
<feature type="transmembrane region" description="Helical" evidence="6">
    <location>
        <begin position="512"/>
        <end position="534"/>
    </location>
</feature>
<keyword evidence="6" id="KW-1133">Transmembrane helix</keyword>
<dbReference type="Pfam" id="PF11815">
    <property type="entry name" value="DUF3336"/>
    <property type="match status" value="1"/>
</dbReference>
<comment type="caution">
    <text evidence="5">Lacks conserved residue(s) required for the propagation of feature annotation.</text>
</comment>
<dbReference type="AlphaFoldDB" id="E9B5F1"/>